<protein>
    <submittedName>
        <fullName evidence="1">Uncharacterized protein</fullName>
    </submittedName>
</protein>
<comment type="caution">
    <text evidence="1">The sequence shown here is derived from an EMBL/GenBank/DDBJ whole genome shotgun (WGS) entry which is preliminary data.</text>
</comment>
<name>A0ACB9WRB5_CHAAC</name>
<reference evidence="1" key="1">
    <citation type="submission" date="2022-05" db="EMBL/GenBank/DDBJ databases">
        <title>Chromosome-level genome of Chaenocephalus aceratus.</title>
        <authorList>
            <person name="Park H."/>
        </authorList>
    </citation>
    <scope>NUCLEOTIDE SEQUENCE</scope>
    <source>
        <strain evidence="1">KU_202001</strain>
    </source>
</reference>
<keyword evidence="2" id="KW-1185">Reference proteome</keyword>
<dbReference type="Proteomes" id="UP001057452">
    <property type="component" value="Chromosome 13"/>
</dbReference>
<sequence length="166" mass="18923">MLVSELPTVRDILRYGIYLRDQSKDDRRNYPVDQLVGDIFPGVIGQWSKANALFKPPVTNEKVTIMSKLKEVWNQAVKKCSLGKGTLDARERFSVKLDTLFDLLTCKCRITSERGGCDGCVIQAHFNCSCSREKRIPLKDLAYIKGQKEKVPTKWGPLICRSTRDR</sequence>
<dbReference type="EMBL" id="CM043797">
    <property type="protein sequence ID" value="KAI4816006.1"/>
    <property type="molecule type" value="Genomic_DNA"/>
</dbReference>
<evidence type="ECO:0000313" key="2">
    <source>
        <dbReference type="Proteomes" id="UP001057452"/>
    </source>
</evidence>
<proteinExistence type="predicted"/>
<accession>A0ACB9WRB5</accession>
<gene>
    <name evidence="1" type="ORF">KUCAC02_006125</name>
</gene>
<evidence type="ECO:0000313" key="1">
    <source>
        <dbReference type="EMBL" id="KAI4816006.1"/>
    </source>
</evidence>
<organism evidence="1 2">
    <name type="scientific">Chaenocephalus aceratus</name>
    <name type="common">Blackfin icefish</name>
    <name type="synonym">Chaenichthys aceratus</name>
    <dbReference type="NCBI Taxonomy" id="36190"/>
    <lineage>
        <taxon>Eukaryota</taxon>
        <taxon>Metazoa</taxon>
        <taxon>Chordata</taxon>
        <taxon>Craniata</taxon>
        <taxon>Vertebrata</taxon>
        <taxon>Euteleostomi</taxon>
        <taxon>Actinopterygii</taxon>
        <taxon>Neopterygii</taxon>
        <taxon>Teleostei</taxon>
        <taxon>Neoteleostei</taxon>
        <taxon>Acanthomorphata</taxon>
        <taxon>Eupercaria</taxon>
        <taxon>Perciformes</taxon>
        <taxon>Notothenioidei</taxon>
        <taxon>Channichthyidae</taxon>
        <taxon>Chaenocephalus</taxon>
    </lineage>
</organism>